<dbReference type="Proteomes" id="UP001255185">
    <property type="component" value="Unassembled WGS sequence"/>
</dbReference>
<evidence type="ECO:0000256" key="2">
    <source>
        <dbReference type="SAM" id="MobiDB-lite"/>
    </source>
</evidence>
<evidence type="ECO:0000256" key="1">
    <source>
        <dbReference type="SAM" id="Coils"/>
    </source>
</evidence>
<protein>
    <submittedName>
        <fullName evidence="4">FlgJ-related protein</fullName>
    </submittedName>
</protein>
<keyword evidence="3" id="KW-0732">Signal</keyword>
<keyword evidence="5" id="KW-1185">Reference proteome</keyword>
<evidence type="ECO:0000256" key="3">
    <source>
        <dbReference type="SAM" id="SignalP"/>
    </source>
</evidence>
<accession>A0ABU1TLX2</accession>
<feature type="chain" id="PRO_5047022071" evidence="3">
    <location>
        <begin position="19"/>
        <end position="153"/>
    </location>
</feature>
<gene>
    <name evidence="4" type="ORF">J2X31_000951</name>
</gene>
<dbReference type="EMBL" id="JAVDVI010000003">
    <property type="protein sequence ID" value="MDR6966951.1"/>
    <property type="molecule type" value="Genomic_DNA"/>
</dbReference>
<evidence type="ECO:0000313" key="4">
    <source>
        <dbReference type="EMBL" id="MDR6966951.1"/>
    </source>
</evidence>
<feature type="compositionally biased region" description="Basic residues" evidence="2">
    <location>
        <begin position="136"/>
        <end position="153"/>
    </location>
</feature>
<sequence>MKKLIAIALLFVGMTSFAQEKISKENRKAQRAEIEQLTPEQRNQLRLKELTLKLDLNASQQKEMAKIIAEQTTKREALKADMKSAKESNKKLTADERFVMKNKMLDEKIAMKERVKKILTPEQVEKWEKMKDDKKNHFKKGMKKHQGKKMEKK</sequence>
<organism evidence="4 5">
    <name type="scientific">Flavobacterium arsenatis</name>
    <dbReference type="NCBI Taxonomy" id="1484332"/>
    <lineage>
        <taxon>Bacteria</taxon>
        <taxon>Pseudomonadati</taxon>
        <taxon>Bacteroidota</taxon>
        <taxon>Flavobacteriia</taxon>
        <taxon>Flavobacteriales</taxon>
        <taxon>Flavobacteriaceae</taxon>
        <taxon>Flavobacterium</taxon>
    </lineage>
</organism>
<proteinExistence type="predicted"/>
<comment type="caution">
    <text evidence="4">The sequence shown here is derived from an EMBL/GenBank/DDBJ whole genome shotgun (WGS) entry which is preliminary data.</text>
</comment>
<dbReference type="Gene3D" id="1.20.120.1490">
    <property type="match status" value="1"/>
</dbReference>
<reference evidence="4 5" key="1">
    <citation type="submission" date="2023-07" db="EMBL/GenBank/DDBJ databases">
        <title>Sorghum-associated microbial communities from plants grown in Nebraska, USA.</title>
        <authorList>
            <person name="Schachtman D."/>
        </authorList>
    </citation>
    <scope>NUCLEOTIDE SEQUENCE [LARGE SCALE GENOMIC DNA]</scope>
    <source>
        <strain evidence="4 5">3773</strain>
    </source>
</reference>
<evidence type="ECO:0000313" key="5">
    <source>
        <dbReference type="Proteomes" id="UP001255185"/>
    </source>
</evidence>
<feature type="signal peptide" evidence="3">
    <location>
        <begin position="1"/>
        <end position="18"/>
    </location>
</feature>
<keyword evidence="1" id="KW-0175">Coiled coil</keyword>
<feature type="coiled-coil region" evidence="1">
    <location>
        <begin position="68"/>
        <end position="95"/>
    </location>
</feature>
<name>A0ABU1TLX2_9FLAO</name>
<dbReference type="RefSeq" id="WP_310024858.1">
    <property type="nucleotide sequence ID" value="NZ_JAVDVI010000003.1"/>
</dbReference>
<feature type="region of interest" description="Disordered" evidence="2">
    <location>
        <begin position="128"/>
        <end position="153"/>
    </location>
</feature>